<feature type="compositionally biased region" description="Basic and acidic residues" evidence="1">
    <location>
        <begin position="1764"/>
        <end position="1780"/>
    </location>
</feature>
<organism evidence="2">
    <name type="scientific">Myoviridae sp. ctYA416</name>
    <dbReference type="NCBI Taxonomy" id="2825125"/>
    <lineage>
        <taxon>Viruses</taxon>
        <taxon>Duplodnaviria</taxon>
        <taxon>Heunggongvirae</taxon>
        <taxon>Uroviricota</taxon>
        <taxon>Caudoviricetes</taxon>
    </lineage>
</organism>
<feature type="region of interest" description="Disordered" evidence="1">
    <location>
        <begin position="1759"/>
        <end position="1780"/>
    </location>
</feature>
<evidence type="ECO:0000313" key="2">
    <source>
        <dbReference type="EMBL" id="DAF97790.1"/>
    </source>
</evidence>
<evidence type="ECO:0000256" key="1">
    <source>
        <dbReference type="SAM" id="MobiDB-lite"/>
    </source>
</evidence>
<name>A0A8S5UTT6_9CAUD</name>
<sequence>MKARTGNEVRQYVDQLKNYSTTNISSIQKGLVPEVVDISWKVMNYYVSNGIRKYVTYEKEGYVLKVVGVRYRSTVLSPKTNNFDKRMTDAVDEGLVYPFMLFVDGYHVKWSTFRIVRNSKYTYIVCDNDTVEGIDPMHIHKVEIVNLPYTYMSYSEKRKIGKGYEELFRFDNDGKLSDVGPIVYSLDINKLNIVYKKLKVLNGGRLLNHNLEINDKFKLTKNNTLCWKDGLFDKDLDPEIKNLNILTVENGDPLQYDLIMKIFYRDVTNHNISNITIPDNKGLLKSLIIEEENDMPAMDIVALGRDFDFKYRWNTEYDDNVDAGIRYISRYNSQLFNELYEKRLRIHSKEYFWGELKANIHNNVFTMPRGYHRHPETYVMIFKDGELWDKYHRIRYVSNNFEIPLTDDEISAIDDSYLFEIVYFSGVNNNFLTVECTENNNTIENTTIKFDDLMVFANYTEDHIYKTIPFNKRTIFDVDYEVNKETKVVTFTNPKYHGKTLYMAAKNQFKYNYFLVNEPKVRFFVDRTFIPALNKDRYMVFHNGRLLTKDMYMVVTPDEDSAATQICVHIRRVAKKGDRVEIFYIPYDFSNTAIGKSNQVDVVSVRATVDRQPVFGIPFPTKSYNLTKDNFLLLRGSVLVDQSRYNVVGRKLIFIDPEDYVDHGRELTFIFLYNKNIDVNPYGGVQEDQLLKVQPEYTFADTPNQTTFDIPYPKGDPEGFNGYFFVTYRGLYVNPKRYTISPNKTKIKFNEKTGIDPSTAVIFVFVYNEDKRKINYSAVGVRATLDNQLKFQIPVPYAKYLEEENSFFVIRNGVFLNDDEYYVDTKAKTLDLLTTQGLYAGQELVFNFMVGKDLSIKTAIEEVRAEEDKQKVFKLPIPLRDYENKNGKFFCVIGDTYIDNRRFEIIGNDLRFLNTEDAILEGRIISFIFVYTEEIDSEAATIGKVVNTSKLSTFVTKSVACTENGQRRFEIPWKDSMLMDKKIIVNVGSTFLRDDQYSIDKASNTITLLDDGVITSTDRQVTFTLIDSDYVVIQKENITVDAVVNAQMNFNIPLPYDNYLKQGNSVLVFRNQTFISPERYTIDTNAATITFKNYEDAVNKGRSISFLYLYIANASNKTNSREDVNHPMINERGYLYLNRSDLGHAMFNKSYFMFVNGKKINRDNIMNIANNIIRLKNDIQTRFNTFILDYTPEIEELARYKNINSDYDIIMNQVTNEDINRLFNVYTNITDLEGHIVPDTSKEAIINDIIRAHYLGNNVNNGLPFIYAYDTSTFTNRSKYEMVTTTHRYIDAGKYTLNIPHGVDMIEVKTIASAAYIAPVSRAVDSLGYFREEDYTLGQVSFVLPANVADTIERHTHFRELNIASIPYKSIPTENALNDPKFVPGFLPKRDNDTNMTYGRNYRKSFYQRLIIKTMKVVPGMKYKLTIPENGFINIAYSASESQNFLDEFYRFKIEFDSDRHSTVIVYKGDGNTEADDLYTDFKEIYSDISSISLDNRQLYITKGTHYWIAPDNVGEIIVTICSGYSGTGKDIVRRITAMQFCGYNELEFAVPSIPAIPSIDTVPMSEFYDRKNDKYDHTRFDSFRGGHQLTMESDGTVFGAGLENIEFYNPSDASKISAQINISQFIANGVKASISTTSPSNEVSTFISVRELENYTVIVASPQFNFYKTQTRPSKNQLLNGAVGIIVKNKDESLDDSDSSMYISNVLIADNTENPKINHRINEEDKDVRFDPDFHNAQNEEALLEKDRPVFEKPLPQLNYETNSEKYNKDKVIRHTSND</sequence>
<accession>A0A8S5UTT6</accession>
<protein>
    <submittedName>
        <fullName evidence="2">Uncharacterized protein</fullName>
    </submittedName>
</protein>
<proteinExistence type="predicted"/>
<reference evidence="2" key="1">
    <citation type="journal article" date="2021" name="Proc. Natl. Acad. Sci. U.S.A.">
        <title>A Catalog of Tens of Thousands of Viruses from Human Metagenomes Reveals Hidden Associations with Chronic Diseases.</title>
        <authorList>
            <person name="Tisza M.J."/>
            <person name="Buck C.B."/>
        </authorList>
    </citation>
    <scope>NUCLEOTIDE SEQUENCE</scope>
    <source>
        <strain evidence="2">CtYA416</strain>
    </source>
</reference>
<dbReference type="EMBL" id="BK016136">
    <property type="protein sequence ID" value="DAF97790.1"/>
    <property type="molecule type" value="Genomic_DNA"/>
</dbReference>